<sequence>METEKKASELNAKVDSLQKIIDDRQAELRKTERALQIAEIIEITATLPCILQTVVESEAEETPKDDKNVFWAFFFPMSSKRKVRVKYIGSRQDIAAFNNVLLDDG</sequence>
<gene>
    <name evidence="2" type="ORF">CASFOL_014582</name>
</gene>
<evidence type="ECO:0000256" key="1">
    <source>
        <dbReference type="SAM" id="Coils"/>
    </source>
</evidence>
<evidence type="ECO:0000313" key="3">
    <source>
        <dbReference type="Proteomes" id="UP001632038"/>
    </source>
</evidence>
<proteinExistence type="predicted"/>
<comment type="caution">
    <text evidence="2">The sequence shown here is derived from an EMBL/GenBank/DDBJ whole genome shotgun (WGS) entry which is preliminary data.</text>
</comment>
<protein>
    <submittedName>
        <fullName evidence="2">Uncharacterized protein</fullName>
    </submittedName>
</protein>
<organism evidence="2 3">
    <name type="scientific">Castilleja foliolosa</name>
    <dbReference type="NCBI Taxonomy" id="1961234"/>
    <lineage>
        <taxon>Eukaryota</taxon>
        <taxon>Viridiplantae</taxon>
        <taxon>Streptophyta</taxon>
        <taxon>Embryophyta</taxon>
        <taxon>Tracheophyta</taxon>
        <taxon>Spermatophyta</taxon>
        <taxon>Magnoliopsida</taxon>
        <taxon>eudicotyledons</taxon>
        <taxon>Gunneridae</taxon>
        <taxon>Pentapetalae</taxon>
        <taxon>asterids</taxon>
        <taxon>lamiids</taxon>
        <taxon>Lamiales</taxon>
        <taxon>Orobanchaceae</taxon>
        <taxon>Pedicularideae</taxon>
        <taxon>Castillejinae</taxon>
        <taxon>Castilleja</taxon>
    </lineage>
</organism>
<keyword evidence="1" id="KW-0175">Coiled coil</keyword>
<evidence type="ECO:0000313" key="2">
    <source>
        <dbReference type="EMBL" id="KAL3643767.1"/>
    </source>
</evidence>
<dbReference type="EMBL" id="JAVIJP010000016">
    <property type="protein sequence ID" value="KAL3643767.1"/>
    <property type="molecule type" value="Genomic_DNA"/>
</dbReference>
<dbReference type="AlphaFoldDB" id="A0ABD3DNW7"/>
<feature type="coiled-coil region" evidence="1">
    <location>
        <begin position="7"/>
        <end position="34"/>
    </location>
</feature>
<reference evidence="3" key="1">
    <citation type="journal article" date="2024" name="IScience">
        <title>Strigolactones Initiate the Formation of Haustorium-like Structures in Castilleja.</title>
        <authorList>
            <person name="Buerger M."/>
            <person name="Peterson D."/>
            <person name="Chory J."/>
        </authorList>
    </citation>
    <scope>NUCLEOTIDE SEQUENCE [LARGE SCALE GENOMIC DNA]</scope>
</reference>
<accession>A0ABD3DNW7</accession>
<dbReference type="Proteomes" id="UP001632038">
    <property type="component" value="Unassembled WGS sequence"/>
</dbReference>
<keyword evidence="3" id="KW-1185">Reference proteome</keyword>
<name>A0ABD3DNW7_9LAMI</name>